<dbReference type="Gene3D" id="3.10.450.40">
    <property type="match status" value="1"/>
</dbReference>
<proteinExistence type="predicted"/>
<evidence type="ECO:0000313" key="2">
    <source>
        <dbReference type="EMBL" id="MFC5021805.1"/>
    </source>
</evidence>
<name>A0ABV9XCA6_9ACTN</name>
<evidence type="ECO:0000259" key="1">
    <source>
        <dbReference type="Pfam" id="PF04965"/>
    </source>
</evidence>
<dbReference type="Pfam" id="PF04965">
    <property type="entry name" value="GPW_gp25"/>
    <property type="match status" value="1"/>
</dbReference>
<comment type="caution">
    <text evidence="2">The sequence shown here is derived from an EMBL/GenBank/DDBJ whole genome shotgun (WGS) entry which is preliminary data.</text>
</comment>
<dbReference type="SUPFAM" id="SSF160719">
    <property type="entry name" value="gpW/gp25-like"/>
    <property type="match status" value="1"/>
</dbReference>
<dbReference type="EMBL" id="JBHSJD010000002">
    <property type="protein sequence ID" value="MFC5021805.1"/>
    <property type="molecule type" value="Genomic_DNA"/>
</dbReference>
<reference evidence="3" key="1">
    <citation type="journal article" date="2019" name="Int. J. Syst. Evol. Microbiol.">
        <title>The Global Catalogue of Microorganisms (GCM) 10K type strain sequencing project: providing services to taxonomists for standard genome sequencing and annotation.</title>
        <authorList>
            <consortium name="The Broad Institute Genomics Platform"/>
            <consortium name="The Broad Institute Genome Sequencing Center for Infectious Disease"/>
            <person name="Wu L."/>
            <person name="Ma J."/>
        </authorList>
    </citation>
    <scope>NUCLEOTIDE SEQUENCE [LARGE SCALE GENOMIC DNA]</scope>
    <source>
        <strain evidence="3">CGMCC 4.1648</strain>
    </source>
</reference>
<gene>
    <name evidence="2" type="ORF">ACFPM3_06540</name>
</gene>
<accession>A0ABV9XCA6</accession>
<evidence type="ECO:0000313" key="3">
    <source>
        <dbReference type="Proteomes" id="UP001595829"/>
    </source>
</evidence>
<keyword evidence="3" id="KW-1185">Reference proteome</keyword>
<feature type="domain" description="IraD/Gp25-like" evidence="1">
    <location>
        <begin position="27"/>
        <end position="115"/>
    </location>
</feature>
<dbReference type="InterPro" id="IPR007048">
    <property type="entry name" value="IraD/Gp25-like"/>
</dbReference>
<protein>
    <submittedName>
        <fullName evidence="2">GPW/gp25 family protein</fullName>
    </submittedName>
</protein>
<sequence length="138" mass="15015">MADTPERHLALPFDVGLTGGLRTCGPEDHLRNLVLQVLFTEPGERINRPDFGCGIRRLVFSGGNEILRTTTQFLITQNLDHWLGDRLRVEQVDVRAEPGAEEVLHVTIVYVAKQTGTRQSLSVTTGAGGGIVSLEAGP</sequence>
<organism evidence="2 3">
    <name type="scientific">Streptomyces coeruleoprunus</name>
    <dbReference type="NCBI Taxonomy" id="285563"/>
    <lineage>
        <taxon>Bacteria</taxon>
        <taxon>Bacillati</taxon>
        <taxon>Actinomycetota</taxon>
        <taxon>Actinomycetes</taxon>
        <taxon>Kitasatosporales</taxon>
        <taxon>Streptomycetaceae</taxon>
        <taxon>Streptomyces</taxon>
    </lineage>
</organism>
<dbReference type="RefSeq" id="WP_345693746.1">
    <property type="nucleotide sequence ID" value="NZ_BAABIT010000001.1"/>
</dbReference>
<dbReference type="Proteomes" id="UP001595829">
    <property type="component" value="Unassembled WGS sequence"/>
</dbReference>